<protein>
    <submittedName>
        <fullName evidence="1">Uncharacterized protein</fullName>
    </submittedName>
</protein>
<sequence>MQSGFWWASASAFHFGGQMTYTSDLHFPLALGSVHAPQLMQATSGIKYKNCNNIWRFLTNPDLHTYKGGETDHDQFRMGQ</sequence>
<evidence type="ECO:0000313" key="2">
    <source>
        <dbReference type="Proteomes" id="UP000011083"/>
    </source>
</evidence>
<reference evidence="1 2" key="1">
    <citation type="journal article" date="2013" name="Genome Biol.">
        <title>Genome of Acanthamoeba castellanii highlights extensive lateral gene transfer and early evolution of tyrosine kinase signaling.</title>
        <authorList>
            <person name="Clarke M."/>
            <person name="Lohan A.J."/>
            <person name="Liu B."/>
            <person name="Lagkouvardos I."/>
            <person name="Roy S."/>
            <person name="Zafar N."/>
            <person name="Bertelli C."/>
            <person name="Schilde C."/>
            <person name="Kianianmomeni A."/>
            <person name="Burglin T.R."/>
            <person name="Frech C."/>
            <person name="Turcotte B."/>
            <person name="Kopec K.O."/>
            <person name="Synnott J.M."/>
            <person name="Choo C."/>
            <person name="Paponov I."/>
            <person name="Finkler A."/>
            <person name="Soon Heng Tan C."/>
            <person name="Hutchins A.P."/>
            <person name="Weinmeier T."/>
            <person name="Rattei T."/>
            <person name="Chu J.S."/>
            <person name="Gimenez G."/>
            <person name="Irimia M."/>
            <person name="Rigden D.J."/>
            <person name="Fitzpatrick D.A."/>
            <person name="Lorenzo-Morales J."/>
            <person name="Bateman A."/>
            <person name="Chiu C.H."/>
            <person name="Tang P."/>
            <person name="Hegemann P."/>
            <person name="Fromm H."/>
            <person name="Raoult D."/>
            <person name="Greub G."/>
            <person name="Miranda-Saavedra D."/>
            <person name="Chen N."/>
            <person name="Nash P."/>
            <person name="Ginger M.L."/>
            <person name="Horn M."/>
            <person name="Schaap P."/>
            <person name="Caler L."/>
            <person name="Loftus B."/>
        </authorList>
    </citation>
    <scope>NUCLEOTIDE SEQUENCE [LARGE SCALE GENOMIC DNA]</scope>
    <source>
        <strain evidence="1 2">Neff</strain>
    </source>
</reference>
<proteinExistence type="predicted"/>
<dbReference type="GeneID" id="14922396"/>
<dbReference type="VEuPathDB" id="AmoebaDB:ACA1_184480"/>
<gene>
    <name evidence="1" type="ORF">ACA1_184480</name>
</gene>
<dbReference type="Proteomes" id="UP000011083">
    <property type="component" value="Unassembled WGS sequence"/>
</dbReference>
<organism evidence="1 2">
    <name type="scientific">Acanthamoeba castellanii (strain ATCC 30010 / Neff)</name>
    <dbReference type="NCBI Taxonomy" id="1257118"/>
    <lineage>
        <taxon>Eukaryota</taxon>
        <taxon>Amoebozoa</taxon>
        <taxon>Discosea</taxon>
        <taxon>Longamoebia</taxon>
        <taxon>Centramoebida</taxon>
        <taxon>Acanthamoebidae</taxon>
        <taxon>Acanthamoeba</taxon>
    </lineage>
</organism>
<dbReference type="AlphaFoldDB" id="L8HAQ7"/>
<accession>L8HAQ7</accession>
<keyword evidence="2" id="KW-1185">Reference proteome</keyword>
<name>L8HAQ7_ACACF</name>
<dbReference type="RefSeq" id="XP_004346045.1">
    <property type="nucleotide sequence ID" value="XM_004345995.1"/>
</dbReference>
<dbReference type="KEGG" id="acan:ACA1_184480"/>
<evidence type="ECO:0000313" key="1">
    <source>
        <dbReference type="EMBL" id="ELR21501.1"/>
    </source>
</evidence>
<dbReference type="EMBL" id="KB007904">
    <property type="protein sequence ID" value="ELR21501.1"/>
    <property type="molecule type" value="Genomic_DNA"/>
</dbReference>